<evidence type="ECO:0000313" key="4">
    <source>
        <dbReference type="Proteomes" id="UP000626109"/>
    </source>
</evidence>
<feature type="non-terminal residue" evidence="3">
    <location>
        <position position="181"/>
    </location>
</feature>
<name>A0A813J8S1_POLGL</name>
<dbReference type="EMBL" id="CAJNNW010025218">
    <property type="protein sequence ID" value="CAE8676270.1"/>
    <property type="molecule type" value="Genomic_DNA"/>
</dbReference>
<proteinExistence type="predicted"/>
<protein>
    <submittedName>
        <fullName evidence="3">Uncharacterized protein</fullName>
    </submittedName>
</protein>
<reference evidence="3" key="1">
    <citation type="submission" date="2021-02" db="EMBL/GenBank/DDBJ databases">
        <authorList>
            <person name="Dougan E. K."/>
            <person name="Rhodes N."/>
            <person name="Thang M."/>
            <person name="Chan C."/>
        </authorList>
    </citation>
    <scope>NUCLEOTIDE SEQUENCE</scope>
</reference>
<evidence type="ECO:0000313" key="3">
    <source>
        <dbReference type="EMBL" id="CAE8676270.1"/>
    </source>
</evidence>
<gene>
    <name evidence="3" type="ORF">PGLA2088_LOCUS19790</name>
</gene>
<organism evidence="3 4">
    <name type="scientific">Polarella glacialis</name>
    <name type="common">Dinoflagellate</name>
    <dbReference type="NCBI Taxonomy" id="89957"/>
    <lineage>
        <taxon>Eukaryota</taxon>
        <taxon>Sar</taxon>
        <taxon>Alveolata</taxon>
        <taxon>Dinophyceae</taxon>
        <taxon>Suessiales</taxon>
        <taxon>Suessiaceae</taxon>
        <taxon>Polarella</taxon>
    </lineage>
</organism>
<comment type="caution">
    <text evidence="3">The sequence shown here is derived from an EMBL/GenBank/DDBJ whole genome shotgun (WGS) entry which is preliminary data.</text>
</comment>
<dbReference type="AlphaFoldDB" id="A0A813J8S1"/>
<accession>A0A813J8S1</accession>
<feature type="region of interest" description="Disordered" evidence="2">
    <location>
        <begin position="143"/>
        <end position="181"/>
    </location>
</feature>
<evidence type="ECO:0000256" key="1">
    <source>
        <dbReference type="SAM" id="Coils"/>
    </source>
</evidence>
<keyword evidence="1" id="KW-0175">Coiled coil</keyword>
<sequence>ELHRRHVELLERLAALQEEAAGIKRAPPDDQPRLEQEIMERFREASRELEDLSQEQLSQDAADLRSRLRRHRISWPAQTALDMEDHLSRAHDIFVFWFFEARDRVDNSLKDFEPTSGFMDQIPEYPADWASWRVDSARLREQAAWNRRQSGTHGPRLSDSPESLTDTPEREAVADDDPAMN</sequence>
<evidence type="ECO:0000256" key="2">
    <source>
        <dbReference type="SAM" id="MobiDB-lite"/>
    </source>
</evidence>
<feature type="coiled-coil region" evidence="1">
    <location>
        <begin position="6"/>
        <end position="55"/>
    </location>
</feature>
<dbReference type="Proteomes" id="UP000626109">
    <property type="component" value="Unassembled WGS sequence"/>
</dbReference>